<dbReference type="AlphaFoldDB" id="A0A5C6AQA2"/>
<keyword evidence="2" id="KW-1185">Reference proteome</keyword>
<proteinExistence type="predicted"/>
<organism evidence="1 2">
    <name type="scientific">Neorhodopirellula pilleata</name>
    <dbReference type="NCBI Taxonomy" id="2714738"/>
    <lineage>
        <taxon>Bacteria</taxon>
        <taxon>Pseudomonadati</taxon>
        <taxon>Planctomycetota</taxon>
        <taxon>Planctomycetia</taxon>
        <taxon>Pirellulales</taxon>
        <taxon>Pirellulaceae</taxon>
        <taxon>Neorhodopirellula</taxon>
    </lineage>
</organism>
<gene>
    <name evidence="1" type="ORF">Pla100_13920</name>
</gene>
<dbReference type="InterPro" id="IPR017850">
    <property type="entry name" value="Alkaline_phosphatase_core_sf"/>
</dbReference>
<comment type="caution">
    <text evidence="1">The sequence shown here is derived from an EMBL/GenBank/DDBJ whole genome shotgun (WGS) entry which is preliminary data.</text>
</comment>
<protein>
    <recommendedName>
        <fullName evidence="3">DUF1501 domain-containing protein</fullName>
    </recommendedName>
</protein>
<dbReference type="Pfam" id="PF07394">
    <property type="entry name" value="DUF1501"/>
    <property type="match status" value="1"/>
</dbReference>
<accession>A0A5C6AQA2</accession>
<dbReference type="Proteomes" id="UP000316213">
    <property type="component" value="Unassembled WGS sequence"/>
</dbReference>
<dbReference type="PANTHER" id="PTHR43737">
    <property type="entry name" value="BLL7424 PROTEIN"/>
    <property type="match status" value="1"/>
</dbReference>
<sequence length="430" mass="45861" precursor="true">MAAGFGTVSASGWFPALAQAAAADPKRRRHCILLWMSGGPTQTDTFDMKPNHENGGEFKEVQTAAPGLRFSEHLPKLGSMADKLAVMRGLSTKEGDHGRGTYLMRTGQKPMGPIQYPCIGSALGKQLGGDALTLPTNVSIGTYRAFNQEAFSPGFLGPRFGPLFVGATDVPGAVTNDEAGFPNLKVQYLDRADGISPERMDQRLQMWRRLQSQFVATRQSGAAGMHNEVYEGAVRLMNSEDAKAFDLSSEPEKLREAYGKNVFGQGCLMARRLIQRGVPFVEVSLGTGSTSVGWDTHTDNFNAVKDLSKILDDGWGTLMQDLESHGLLESTTILWMGEFGRTPTINPTAGRDHFPAAWTSVLAGGGIAGGQAYGATSADGNEVVDGKIGVQDLLSTLCKAIGLGSAPSNMAPSGRPIPIAEGRVIEEILV</sequence>
<evidence type="ECO:0000313" key="2">
    <source>
        <dbReference type="Proteomes" id="UP000316213"/>
    </source>
</evidence>
<evidence type="ECO:0008006" key="3">
    <source>
        <dbReference type="Google" id="ProtNLM"/>
    </source>
</evidence>
<dbReference type="SUPFAM" id="SSF53649">
    <property type="entry name" value="Alkaline phosphatase-like"/>
    <property type="match status" value="1"/>
</dbReference>
<evidence type="ECO:0000313" key="1">
    <source>
        <dbReference type="EMBL" id="TWU01657.1"/>
    </source>
</evidence>
<name>A0A5C6AQA2_9BACT</name>
<dbReference type="InterPro" id="IPR010869">
    <property type="entry name" value="DUF1501"/>
</dbReference>
<dbReference type="EMBL" id="SJPM01000002">
    <property type="protein sequence ID" value="TWU01657.1"/>
    <property type="molecule type" value="Genomic_DNA"/>
</dbReference>
<reference evidence="1 2" key="1">
    <citation type="submission" date="2019-02" db="EMBL/GenBank/DDBJ databases">
        <title>Deep-cultivation of Planctomycetes and their phenomic and genomic characterization uncovers novel biology.</title>
        <authorList>
            <person name="Wiegand S."/>
            <person name="Jogler M."/>
            <person name="Boedeker C."/>
            <person name="Pinto D."/>
            <person name="Vollmers J."/>
            <person name="Rivas-Marin E."/>
            <person name="Kohn T."/>
            <person name="Peeters S.H."/>
            <person name="Heuer A."/>
            <person name="Rast P."/>
            <person name="Oberbeckmann S."/>
            <person name="Bunk B."/>
            <person name="Jeske O."/>
            <person name="Meyerdierks A."/>
            <person name="Storesund J.E."/>
            <person name="Kallscheuer N."/>
            <person name="Luecker S."/>
            <person name="Lage O.M."/>
            <person name="Pohl T."/>
            <person name="Merkel B.J."/>
            <person name="Hornburger P."/>
            <person name="Mueller R.-W."/>
            <person name="Bruemmer F."/>
            <person name="Labrenz M."/>
            <person name="Spormann A.M."/>
            <person name="Op Den Camp H."/>
            <person name="Overmann J."/>
            <person name="Amann R."/>
            <person name="Jetten M.S.M."/>
            <person name="Mascher T."/>
            <person name="Medema M.H."/>
            <person name="Devos D.P."/>
            <person name="Kaster A.-K."/>
            <person name="Ovreas L."/>
            <person name="Rohde M."/>
            <person name="Galperin M.Y."/>
            <person name="Jogler C."/>
        </authorList>
    </citation>
    <scope>NUCLEOTIDE SEQUENCE [LARGE SCALE GENOMIC DNA]</scope>
    <source>
        <strain evidence="1 2">Pla100</strain>
    </source>
</reference>
<dbReference type="PANTHER" id="PTHR43737:SF1">
    <property type="entry name" value="DUF1501 DOMAIN-CONTAINING PROTEIN"/>
    <property type="match status" value="1"/>
</dbReference>